<keyword evidence="8 9" id="KW-0472">Membrane</keyword>
<protein>
    <submittedName>
        <fullName evidence="11">ABC protein</fullName>
    </submittedName>
</protein>
<keyword evidence="4 9" id="KW-0812">Transmembrane</keyword>
<evidence type="ECO:0000256" key="7">
    <source>
        <dbReference type="ARBA" id="ARBA00022989"/>
    </source>
</evidence>
<dbReference type="Pfam" id="PF00664">
    <property type="entry name" value="ABC_membrane"/>
    <property type="match status" value="1"/>
</dbReference>
<dbReference type="GO" id="GO:0016020">
    <property type="term" value="C:membrane"/>
    <property type="evidence" value="ECO:0007669"/>
    <property type="project" value="UniProtKB-SubCell"/>
</dbReference>
<dbReference type="OrthoDB" id="6500128at2759"/>
<proteinExistence type="inferred from homology"/>
<dbReference type="GO" id="GO:0005524">
    <property type="term" value="F:ATP binding"/>
    <property type="evidence" value="ECO:0007669"/>
    <property type="project" value="UniProtKB-KW"/>
</dbReference>
<keyword evidence="7 9" id="KW-1133">Transmembrane helix</keyword>
<evidence type="ECO:0000256" key="1">
    <source>
        <dbReference type="ARBA" id="ARBA00004141"/>
    </source>
</evidence>
<dbReference type="PANTHER" id="PTHR24223:SF456">
    <property type="entry name" value="MULTIDRUG RESISTANCE-ASSOCIATED PROTEIN LETHAL(2)03659"/>
    <property type="match status" value="1"/>
</dbReference>
<reference evidence="11" key="1">
    <citation type="submission" date="2020-05" db="EMBL/GenBank/DDBJ databases">
        <title>Mycena genomes resolve the evolution of fungal bioluminescence.</title>
        <authorList>
            <person name="Tsai I.J."/>
        </authorList>
    </citation>
    <scope>NUCLEOTIDE SEQUENCE</scope>
    <source>
        <strain evidence="11">CCC161011</strain>
    </source>
</reference>
<name>A0A8H6XX12_9AGAR</name>
<evidence type="ECO:0000256" key="6">
    <source>
        <dbReference type="ARBA" id="ARBA00022840"/>
    </source>
</evidence>
<keyword evidence="6" id="KW-0067">ATP-binding</keyword>
<evidence type="ECO:0000256" key="5">
    <source>
        <dbReference type="ARBA" id="ARBA00022741"/>
    </source>
</evidence>
<dbReference type="SUPFAM" id="SSF90123">
    <property type="entry name" value="ABC transporter transmembrane region"/>
    <property type="match status" value="1"/>
</dbReference>
<evidence type="ECO:0000313" key="12">
    <source>
        <dbReference type="Proteomes" id="UP000620124"/>
    </source>
</evidence>
<dbReference type="InterPro" id="IPR050173">
    <property type="entry name" value="ABC_transporter_C-like"/>
</dbReference>
<evidence type="ECO:0000256" key="9">
    <source>
        <dbReference type="SAM" id="Phobius"/>
    </source>
</evidence>
<keyword evidence="3" id="KW-0813">Transport</keyword>
<gene>
    <name evidence="11" type="ORF">MVEN_01280500</name>
</gene>
<dbReference type="Proteomes" id="UP000620124">
    <property type="component" value="Unassembled WGS sequence"/>
</dbReference>
<keyword evidence="12" id="KW-1185">Reference proteome</keyword>
<comment type="caution">
    <text evidence="11">The sequence shown here is derived from an EMBL/GenBank/DDBJ whole genome shotgun (WGS) entry which is preliminary data.</text>
</comment>
<evidence type="ECO:0000256" key="4">
    <source>
        <dbReference type="ARBA" id="ARBA00022692"/>
    </source>
</evidence>
<dbReference type="EMBL" id="JACAZI010000010">
    <property type="protein sequence ID" value="KAF7349803.1"/>
    <property type="molecule type" value="Genomic_DNA"/>
</dbReference>
<accession>A0A8H6XX12</accession>
<evidence type="ECO:0000313" key="11">
    <source>
        <dbReference type="EMBL" id="KAF7349803.1"/>
    </source>
</evidence>
<keyword evidence="5" id="KW-0547">Nucleotide-binding</keyword>
<sequence>MSGIHCYLVAIKVVGATCQPMGPILVKAVIDFAKARAVARETGGDVPSIKKGFGMAFGLIGVVLLANVSQHQFFHKSIVTGVAARVALTACIYKRGVRLTGKERVTLTNSKILDFISTDVSRIDACSQPWTAPLQVTICLIILLTQLGPSALAGFSLIVFIFPIQERIIARHFKTRGKSMKFTDLRAKVLLVVLSSIRVVKYFCYEMPFLKRIYDIHDNEVRGIARSNTRSLLTSPWRSPSLFLHPRSHFLFQLLRQPMMCFPRSLSNIADARNALGRLKMRPSDLHFPHGLVYQCFIHGHSEDQYAIYYLRQCLTSIRS</sequence>
<evidence type="ECO:0000256" key="8">
    <source>
        <dbReference type="ARBA" id="ARBA00023136"/>
    </source>
</evidence>
<dbReference type="PROSITE" id="PS50929">
    <property type="entry name" value="ABC_TM1F"/>
    <property type="match status" value="1"/>
</dbReference>
<dbReference type="InterPro" id="IPR036640">
    <property type="entry name" value="ABC1_TM_sf"/>
</dbReference>
<dbReference type="InterPro" id="IPR011527">
    <property type="entry name" value="ABC1_TM_dom"/>
</dbReference>
<evidence type="ECO:0000256" key="2">
    <source>
        <dbReference type="ARBA" id="ARBA00009726"/>
    </source>
</evidence>
<evidence type="ECO:0000256" key="3">
    <source>
        <dbReference type="ARBA" id="ARBA00022448"/>
    </source>
</evidence>
<comment type="subcellular location">
    <subcellularLocation>
        <location evidence="1">Membrane</location>
        <topology evidence="1">Multi-pass membrane protein</topology>
    </subcellularLocation>
</comment>
<comment type="similarity">
    <text evidence="2">Belongs to the ABC transporter superfamily. ABCC family. Conjugate transporter (TC 3.A.1.208) subfamily.</text>
</comment>
<feature type="transmembrane region" description="Helical" evidence="9">
    <location>
        <begin position="140"/>
        <end position="164"/>
    </location>
</feature>
<evidence type="ECO:0000259" key="10">
    <source>
        <dbReference type="PROSITE" id="PS50929"/>
    </source>
</evidence>
<dbReference type="PANTHER" id="PTHR24223">
    <property type="entry name" value="ATP-BINDING CASSETTE SUB-FAMILY C"/>
    <property type="match status" value="1"/>
</dbReference>
<dbReference type="GO" id="GO:0140359">
    <property type="term" value="F:ABC-type transporter activity"/>
    <property type="evidence" value="ECO:0007669"/>
    <property type="project" value="InterPro"/>
</dbReference>
<organism evidence="11 12">
    <name type="scientific">Mycena venus</name>
    <dbReference type="NCBI Taxonomy" id="2733690"/>
    <lineage>
        <taxon>Eukaryota</taxon>
        <taxon>Fungi</taxon>
        <taxon>Dikarya</taxon>
        <taxon>Basidiomycota</taxon>
        <taxon>Agaricomycotina</taxon>
        <taxon>Agaricomycetes</taxon>
        <taxon>Agaricomycetidae</taxon>
        <taxon>Agaricales</taxon>
        <taxon>Marasmiineae</taxon>
        <taxon>Mycenaceae</taxon>
        <taxon>Mycena</taxon>
    </lineage>
</organism>
<feature type="domain" description="ABC transmembrane type-1" evidence="10">
    <location>
        <begin position="13"/>
        <end position="237"/>
    </location>
</feature>
<dbReference type="Gene3D" id="1.20.1560.10">
    <property type="entry name" value="ABC transporter type 1, transmembrane domain"/>
    <property type="match status" value="1"/>
</dbReference>
<dbReference type="AlphaFoldDB" id="A0A8H6XX12"/>